<dbReference type="AlphaFoldDB" id="A0A0C4ESW1"/>
<proteinExistence type="predicted"/>
<accession>A0A0C4ESW1</accession>
<reference evidence="2" key="1">
    <citation type="submission" date="2009-11" db="EMBL/GenBank/DDBJ databases">
        <authorList>
            <consortium name="The Broad Institute Genome Sequencing Platform"/>
            <person name="Ward D."/>
            <person name="Feldgarden M."/>
            <person name="Earl A."/>
            <person name="Young S.K."/>
            <person name="Zeng Q."/>
            <person name="Koehrsen M."/>
            <person name="Alvarado L."/>
            <person name="Berlin A."/>
            <person name="Bochicchio J."/>
            <person name="Borenstein D."/>
            <person name="Chapman S.B."/>
            <person name="Chen Z."/>
            <person name="Engels R."/>
            <person name="Freedman E."/>
            <person name="Gellesch M."/>
            <person name="Goldberg J."/>
            <person name="Griggs A."/>
            <person name="Gujja S."/>
            <person name="Heilman E."/>
            <person name="Heiman D."/>
            <person name="Hepburn T."/>
            <person name="Howarth C."/>
            <person name="Jen D."/>
            <person name="Larson L."/>
            <person name="Lewis B."/>
            <person name="Mehta T."/>
            <person name="Park D."/>
            <person name="Pearson M."/>
            <person name="Roberts A."/>
            <person name="Saif S."/>
            <person name="Shea T."/>
            <person name="Shenoy N."/>
            <person name="Sisk P."/>
            <person name="Stolte C."/>
            <person name="Sykes S."/>
            <person name="Thomson T."/>
            <person name="Walk T."/>
            <person name="White J."/>
            <person name="Yandava C."/>
            <person name="Izard J."/>
            <person name="Baranova O.V."/>
            <person name="Blanton J.M."/>
            <person name="Tanner A.C."/>
            <person name="Dewhirst F.E."/>
            <person name="Haas B."/>
            <person name="Nusbaum C."/>
            <person name="Birren B."/>
        </authorList>
    </citation>
    <scope>NUCLEOTIDE SEQUENCE [LARGE SCALE GENOMIC DNA]</scope>
    <source>
        <strain evidence="2">1-1 BBBD Race 1</strain>
    </source>
</reference>
<gene>
    <name evidence="2" type="ORF">PTTG_03890</name>
</gene>
<dbReference type="EnsemblFungi" id="PTTG_03890-t43_1">
    <property type="protein sequence ID" value="PTTG_03890-t43_1-p1"/>
    <property type="gene ID" value="PTTG_03890"/>
</dbReference>
<reference evidence="3 4" key="3">
    <citation type="journal article" date="2017" name="G3 (Bethesda)">
        <title>Comparative analysis highlights variable genome content of wheat rusts and divergence of the mating loci.</title>
        <authorList>
            <person name="Cuomo C.A."/>
            <person name="Bakkeren G."/>
            <person name="Khalil H.B."/>
            <person name="Panwar V."/>
            <person name="Joly D."/>
            <person name="Linning R."/>
            <person name="Sakthikumar S."/>
            <person name="Song X."/>
            <person name="Adiconis X."/>
            <person name="Fan L."/>
            <person name="Goldberg J.M."/>
            <person name="Levin J.Z."/>
            <person name="Young S."/>
            <person name="Zeng Q."/>
            <person name="Anikster Y."/>
            <person name="Bruce M."/>
            <person name="Wang M."/>
            <person name="Yin C."/>
            <person name="McCallum B."/>
            <person name="Szabo L.J."/>
            <person name="Hulbert S."/>
            <person name="Chen X."/>
            <person name="Fellers J.P."/>
        </authorList>
    </citation>
    <scope>NUCLEOTIDE SEQUENCE</scope>
    <source>
        <strain evidence="4">Isolate 1-1 / race 1 (BBBD)</strain>
        <strain evidence="3">isolate 1-1 / race 1 (BBBD)</strain>
    </source>
</reference>
<reference evidence="3" key="4">
    <citation type="submission" date="2025-05" db="UniProtKB">
        <authorList>
            <consortium name="EnsemblFungi"/>
        </authorList>
    </citation>
    <scope>IDENTIFICATION</scope>
    <source>
        <strain evidence="3">isolate 1-1 / race 1 (BBBD)</strain>
    </source>
</reference>
<evidence type="ECO:0000313" key="4">
    <source>
        <dbReference type="Proteomes" id="UP000005240"/>
    </source>
</evidence>
<dbReference type="Proteomes" id="UP000005240">
    <property type="component" value="Unassembled WGS sequence"/>
</dbReference>
<sequence length="174" mass="19768">MVDTRSGKDHAANPPPTKRVLNKAQEDAVVIYKATKAAYFNAKDYDQMDLLKMYLDQAISLYKVLLTFLPWKVLINDYSDGWNPYTERKHMRTLEKNQKNDIKEKTSKIQISQTTSSATTRSLRTRTATNAKARAPATANRKPRAPATARTGRNLTNDEPTNGKVKWTGRRHST</sequence>
<name>A0A0C4ESW1_PUCT1</name>
<feature type="region of interest" description="Disordered" evidence="1">
    <location>
        <begin position="100"/>
        <end position="174"/>
    </location>
</feature>
<feature type="compositionally biased region" description="Low complexity" evidence="1">
    <location>
        <begin position="108"/>
        <end position="151"/>
    </location>
</feature>
<dbReference type="VEuPathDB" id="FungiDB:PTTG_03890"/>
<organism evidence="2">
    <name type="scientific">Puccinia triticina (isolate 1-1 / race 1 (BBBD))</name>
    <name type="common">Brown leaf rust fungus</name>
    <dbReference type="NCBI Taxonomy" id="630390"/>
    <lineage>
        <taxon>Eukaryota</taxon>
        <taxon>Fungi</taxon>
        <taxon>Dikarya</taxon>
        <taxon>Basidiomycota</taxon>
        <taxon>Pucciniomycotina</taxon>
        <taxon>Pucciniomycetes</taxon>
        <taxon>Pucciniales</taxon>
        <taxon>Pucciniaceae</taxon>
        <taxon>Puccinia</taxon>
    </lineage>
</organism>
<dbReference type="EMBL" id="ADAS02000032">
    <property type="protein sequence ID" value="OAV95102.1"/>
    <property type="molecule type" value="Genomic_DNA"/>
</dbReference>
<protein>
    <submittedName>
        <fullName evidence="2 3">Uncharacterized protein</fullName>
    </submittedName>
</protein>
<evidence type="ECO:0000256" key="1">
    <source>
        <dbReference type="SAM" id="MobiDB-lite"/>
    </source>
</evidence>
<evidence type="ECO:0000313" key="3">
    <source>
        <dbReference type="EnsemblFungi" id="PTTG_03890-t43_1-p1"/>
    </source>
</evidence>
<evidence type="ECO:0000313" key="2">
    <source>
        <dbReference type="EMBL" id="OAV95102.1"/>
    </source>
</evidence>
<reference evidence="2" key="2">
    <citation type="submission" date="2016-05" db="EMBL/GenBank/DDBJ databases">
        <title>Comparative analysis highlights variable genome content of wheat rusts and divergence of the mating loci.</title>
        <authorList>
            <person name="Cuomo C.A."/>
            <person name="Bakkeren G."/>
            <person name="Szabo L."/>
            <person name="Khalil H."/>
            <person name="Joly D."/>
            <person name="Goldberg J."/>
            <person name="Young S."/>
            <person name="Zeng Q."/>
            <person name="Fellers J."/>
        </authorList>
    </citation>
    <scope>NUCLEOTIDE SEQUENCE [LARGE SCALE GENOMIC DNA]</scope>
    <source>
        <strain evidence="2">1-1 BBBD Race 1</strain>
    </source>
</reference>
<keyword evidence="4" id="KW-1185">Reference proteome</keyword>